<dbReference type="Gene3D" id="1.10.10.10">
    <property type="entry name" value="Winged helix-like DNA-binding domain superfamily/Winged helix DNA-binding domain"/>
    <property type="match status" value="1"/>
</dbReference>
<dbReference type="Proteomes" id="UP001501671">
    <property type="component" value="Unassembled WGS sequence"/>
</dbReference>
<keyword evidence="4" id="KW-0804">Transcription</keyword>
<comment type="similarity">
    <text evidence="1">Belongs to the LysR transcriptional regulatory family.</text>
</comment>
<dbReference type="RefSeq" id="WP_345250048.1">
    <property type="nucleotide sequence ID" value="NZ_BAABFO010000011.1"/>
</dbReference>
<dbReference type="Pfam" id="PF00126">
    <property type="entry name" value="HTH_1"/>
    <property type="match status" value="1"/>
</dbReference>
<dbReference type="PANTHER" id="PTHR30419">
    <property type="entry name" value="HTH-TYPE TRANSCRIPTIONAL REGULATOR YBHD"/>
    <property type="match status" value="1"/>
</dbReference>
<dbReference type="InterPro" id="IPR000847">
    <property type="entry name" value="LysR_HTH_N"/>
</dbReference>
<evidence type="ECO:0000256" key="1">
    <source>
        <dbReference type="ARBA" id="ARBA00009437"/>
    </source>
</evidence>
<keyword evidence="2" id="KW-0805">Transcription regulation</keyword>
<evidence type="ECO:0000313" key="7">
    <source>
        <dbReference type="Proteomes" id="UP001501671"/>
    </source>
</evidence>
<dbReference type="InterPro" id="IPR005119">
    <property type="entry name" value="LysR_subst-bd"/>
</dbReference>
<dbReference type="InterPro" id="IPR036390">
    <property type="entry name" value="WH_DNA-bd_sf"/>
</dbReference>
<dbReference type="Pfam" id="PF03466">
    <property type="entry name" value="LysR_substrate"/>
    <property type="match status" value="1"/>
</dbReference>
<sequence length="316" mass="34462">MVFRQLVYLVALARERHFGRAAEACHVSQPGLSTALRQLEEDLGVPIILRTQRFKGFTPQGEVVLNFARRVLDECGTLRQELLSRSGALEGRLKIGVLPSAMPLLPLLTGPLCSRHPDISIEALSLTESDIQKQLVEFELDLGFTMLSGINLPNLRVTAPLFTERYVFLTPAHHPLAQRASVTLNEVAAAPLCLLKRTIHTRRVIDRLFAAAYCEPSPQIETDSILALCAHVRSGHWSTILPEGCLHPFGALPGTAAIPLRDAAGTEQVGLAMIDRSPLPPLVQAMLTVAADVRIADQLRQLTAVPPAARRAELVA</sequence>
<evidence type="ECO:0000256" key="4">
    <source>
        <dbReference type="ARBA" id="ARBA00023163"/>
    </source>
</evidence>
<evidence type="ECO:0000313" key="6">
    <source>
        <dbReference type="EMBL" id="GAA4334021.1"/>
    </source>
</evidence>
<comment type="caution">
    <text evidence="6">The sequence shown here is derived from an EMBL/GenBank/DDBJ whole genome shotgun (WGS) entry which is preliminary data.</text>
</comment>
<dbReference type="CDD" id="cd05466">
    <property type="entry name" value="PBP2_LTTR_substrate"/>
    <property type="match status" value="1"/>
</dbReference>
<keyword evidence="7" id="KW-1185">Reference proteome</keyword>
<evidence type="ECO:0000256" key="2">
    <source>
        <dbReference type="ARBA" id="ARBA00023015"/>
    </source>
</evidence>
<dbReference type="PROSITE" id="PS50931">
    <property type="entry name" value="HTH_LYSR"/>
    <property type="match status" value="1"/>
</dbReference>
<dbReference type="InterPro" id="IPR050950">
    <property type="entry name" value="HTH-type_LysR_regulators"/>
</dbReference>
<gene>
    <name evidence="6" type="ORF">GCM10023144_25830</name>
</gene>
<proteinExistence type="inferred from homology"/>
<evidence type="ECO:0000259" key="5">
    <source>
        <dbReference type="PROSITE" id="PS50931"/>
    </source>
</evidence>
<accession>A0ABP8H473</accession>
<dbReference type="PRINTS" id="PR00039">
    <property type="entry name" value="HTHLYSR"/>
</dbReference>
<reference evidence="7" key="1">
    <citation type="journal article" date="2019" name="Int. J. Syst. Evol. Microbiol.">
        <title>The Global Catalogue of Microorganisms (GCM) 10K type strain sequencing project: providing services to taxonomists for standard genome sequencing and annotation.</title>
        <authorList>
            <consortium name="The Broad Institute Genomics Platform"/>
            <consortium name="The Broad Institute Genome Sequencing Center for Infectious Disease"/>
            <person name="Wu L."/>
            <person name="Ma J."/>
        </authorList>
    </citation>
    <scope>NUCLEOTIDE SEQUENCE [LARGE SCALE GENOMIC DNA]</scope>
    <source>
        <strain evidence="7">JCM 17666</strain>
    </source>
</reference>
<dbReference type="Gene3D" id="3.40.190.290">
    <property type="match status" value="1"/>
</dbReference>
<evidence type="ECO:0000256" key="3">
    <source>
        <dbReference type="ARBA" id="ARBA00023125"/>
    </source>
</evidence>
<protein>
    <submittedName>
        <fullName evidence="6">LysR family transcriptional regulator</fullName>
    </submittedName>
</protein>
<dbReference type="PANTHER" id="PTHR30419:SF31">
    <property type="entry name" value="BLR3139 PROTEIN"/>
    <property type="match status" value="1"/>
</dbReference>
<dbReference type="SUPFAM" id="SSF46785">
    <property type="entry name" value="Winged helix' DNA-binding domain"/>
    <property type="match status" value="1"/>
</dbReference>
<organism evidence="6 7">
    <name type="scientific">Pigmentiphaga soli</name>
    <dbReference type="NCBI Taxonomy" id="1007095"/>
    <lineage>
        <taxon>Bacteria</taxon>
        <taxon>Pseudomonadati</taxon>
        <taxon>Pseudomonadota</taxon>
        <taxon>Betaproteobacteria</taxon>
        <taxon>Burkholderiales</taxon>
        <taxon>Alcaligenaceae</taxon>
        <taxon>Pigmentiphaga</taxon>
    </lineage>
</organism>
<dbReference type="InterPro" id="IPR036388">
    <property type="entry name" value="WH-like_DNA-bd_sf"/>
</dbReference>
<feature type="domain" description="HTH lysR-type" evidence="5">
    <location>
        <begin position="1"/>
        <end position="58"/>
    </location>
</feature>
<name>A0ABP8H473_9BURK</name>
<keyword evidence="3" id="KW-0238">DNA-binding</keyword>
<dbReference type="SUPFAM" id="SSF53850">
    <property type="entry name" value="Periplasmic binding protein-like II"/>
    <property type="match status" value="1"/>
</dbReference>
<dbReference type="EMBL" id="BAABFO010000011">
    <property type="protein sequence ID" value="GAA4334021.1"/>
    <property type="molecule type" value="Genomic_DNA"/>
</dbReference>